<dbReference type="InterPro" id="IPR052579">
    <property type="entry name" value="Zinc_finger_SWIM"/>
</dbReference>
<feature type="domain" description="ZSWIM1/3 RNaseH-like" evidence="1">
    <location>
        <begin position="78"/>
        <end position="203"/>
    </location>
</feature>
<dbReference type="AlphaFoldDB" id="A0AA85ING7"/>
<dbReference type="WBParaSite" id="TREG1_110020.3">
    <property type="protein sequence ID" value="TREG1_110020.3"/>
    <property type="gene ID" value="TREG1_110020"/>
</dbReference>
<reference evidence="3" key="2">
    <citation type="submission" date="2023-11" db="UniProtKB">
        <authorList>
            <consortium name="WormBaseParasite"/>
        </authorList>
    </citation>
    <scope>IDENTIFICATION</scope>
</reference>
<organism evidence="2 3">
    <name type="scientific">Trichobilharzia regenti</name>
    <name type="common">Nasal bird schistosome</name>
    <dbReference type="NCBI Taxonomy" id="157069"/>
    <lineage>
        <taxon>Eukaryota</taxon>
        <taxon>Metazoa</taxon>
        <taxon>Spiralia</taxon>
        <taxon>Lophotrochozoa</taxon>
        <taxon>Platyhelminthes</taxon>
        <taxon>Trematoda</taxon>
        <taxon>Digenea</taxon>
        <taxon>Strigeidida</taxon>
        <taxon>Schistosomatoidea</taxon>
        <taxon>Schistosomatidae</taxon>
        <taxon>Trichobilharzia</taxon>
    </lineage>
</organism>
<accession>A0AA85ING7</accession>
<evidence type="ECO:0000259" key="1">
    <source>
        <dbReference type="Pfam" id="PF21056"/>
    </source>
</evidence>
<dbReference type="InterPro" id="IPR048324">
    <property type="entry name" value="ZSWIM1-3_RNaseH-like"/>
</dbReference>
<evidence type="ECO:0000313" key="3">
    <source>
        <dbReference type="WBParaSite" id="TREG1_110020.3"/>
    </source>
</evidence>
<keyword evidence="2" id="KW-1185">Reference proteome</keyword>
<evidence type="ECO:0000313" key="2">
    <source>
        <dbReference type="Proteomes" id="UP000050795"/>
    </source>
</evidence>
<sequence>MVHNHPCSRVYMQNDPWYRRLTVEEKENIEPLLQQSHSSDEIIMHVQEKYNKDITRIDVKNMKAAVNKGISSRRDIFEFLKSRGKLMEYYSDEPFRKSLTRICFATYEQMELYKQFPEVVGIDSTYNTNKGKYSLFQLLVTDNFGRGRPVLFAWTRKEFKRDVVWILDCFRQIMEDTSKTESFIMDCAQAEIAAVKLTHRQAHIVLCSFHVCRAFCRKTRNPIVKNYLCRLVQCKRRSEFNFYFRVISRLDANVSQYLQRRWMH</sequence>
<dbReference type="PANTHER" id="PTHR31569">
    <property type="entry name" value="SWIM-TYPE DOMAIN-CONTAINING PROTEIN"/>
    <property type="match status" value="1"/>
</dbReference>
<protein>
    <recommendedName>
        <fullName evidence="1">ZSWIM1/3 RNaseH-like domain-containing protein</fullName>
    </recommendedName>
</protein>
<name>A0AA85ING7_TRIRE</name>
<dbReference type="Proteomes" id="UP000050795">
    <property type="component" value="Unassembled WGS sequence"/>
</dbReference>
<dbReference type="PANTHER" id="PTHR31569:SF4">
    <property type="entry name" value="SWIM-TYPE DOMAIN-CONTAINING PROTEIN"/>
    <property type="match status" value="1"/>
</dbReference>
<reference evidence="2" key="1">
    <citation type="submission" date="2022-06" db="EMBL/GenBank/DDBJ databases">
        <authorList>
            <person name="Berger JAMES D."/>
            <person name="Berger JAMES D."/>
        </authorList>
    </citation>
    <scope>NUCLEOTIDE SEQUENCE [LARGE SCALE GENOMIC DNA]</scope>
</reference>
<dbReference type="Pfam" id="PF21056">
    <property type="entry name" value="ZSWIM1-3_RNaseH-like"/>
    <property type="match status" value="1"/>
</dbReference>
<proteinExistence type="predicted"/>